<gene>
    <name evidence="2" type="ORF">SRAA_0369</name>
</gene>
<dbReference type="RefSeq" id="WP_045530642.1">
    <property type="nucleotide sequence ID" value="NZ_AP014568.1"/>
</dbReference>
<feature type="transmembrane region" description="Helical" evidence="1">
    <location>
        <begin position="154"/>
        <end position="177"/>
    </location>
</feature>
<accession>A0A060NL52</accession>
<feature type="transmembrane region" description="Helical" evidence="1">
    <location>
        <begin position="26"/>
        <end position="46"/>
    </location>
</feature>
<organism evidence="2 3">
    <name type="scientific">Serpentinimonas raichei</name>
    <dbReference type="NCBI Taxonomy" id="1458425"/>
    <lineage>
        <taxon>Bacteria</taxon>
        <taxon>Pseudomonadati</taxon>
        <taxon>Pseudomonadota</taxon>
        <taxon>Betaproteobacteria</taxon>
        <taxon>Burkholderiales</taxon>
        <taxon>Comamonadaceae</taxon>
        <taxon>Serpentinimonas</taxon>
    </lineage>
</organism>
<evidence type="ECO:0000313" key="2">
    <source>
        <dbReference type="EMBL" id="BAO80223.1"/>
    </source>
</evidence>
<sequence>MRLHRVPARTGWLWVKLGLRTFFKQPLALAGLFFMFMLLVTVLSMVPLLGQALALALLPAATLGLMAATRIAAAGQFPMPAVLASAFQAGRERARAMLVLGMIYAAGSLLIMGLTLLLTGGAPTPLVDPASVPAPGTAPSPEDLVLNPEAINRMMIGVLLHIPLGLLFWHAPALVHWHGVSPLKSLFFSALACWTNKAALLVYFLGWGVVFFGVSLLLVLLGGLVGGPQFIGMLLFPVAMLMSAIFFTSLYFTFRDSFETDEGQPPA</sequence>
<name>A0A060NL52_9BURK</name>
<dbReference type="InterPro" id="IPR047798">
    <property type="entry name" value="BPSS1780-like"/>
</dbReference>
<protein>
    <recommendedName>
        <fullName evidence="4">Transmembrane protein</fullName>
    </recommendedName>
</protein>
<reference evidence="2 3" key="1">
    <citation type="journal article" date="2014" name="Nat. Commun.">
        <title>Physiological and genomic features of highly alkaliphilic hydrogen-utilizing Betaproteobacteria from a continental serpentinizing site.</title>
        <authorList>
            <person name="Suzuki S."/>
            <person name="Kuenen J.G."/>
            <person name="Schipper K."/>
            <person name="van der Velde S."/>
            <person name="Ishii S."/>
            <person name="Wu A."/>
            <person name="Sorokin D.Y."/>
            <person name="Tenney A."/>
            <person name="Meng X.Y."/>
            <person name="Morrill P.L."/>
            <person name="Kamagata Y."/>
            <person name="Muyzer G."/>
            <person name="Nealson K.H."/>
        </authorList>
    </citation>
    <scope>NUCLEOTIDE SEQUENCE [LARGE SCALE GENOMIC DNA]</scope>
    <source>
        <strain evidence="2 3">A1</strain>
    </source>
</reference>
<dbReference type="HOGENOM" id="CLU_072075_2_0_4"/>
<dbReference type="KEGG" id="cbaa:SRAA_0369"/>
<proteinExistence type="predicted"/>
<dbReference type="AlphaFoldDB" id="A0A060NL52"/>
<feature type="transmembrane region" description="Helical" evidence="1">
    <location>
        <begin position="198"/>
        <end position="224"/>
    </location>
</feature>
<keyword evidence="1" id="KW-0472">Membrane</keyword>
<dbReference type="OrthoDB" id="5298483at2"/>
<keyword evidence="1" id="KW-1133">Transmembrane helix</keyword>
<feature type="transmembrane region" description="Helical" evidence="1">
    <location>
        <begin position="94"/>
        <end position="118"/>
    </location>
</feature>
<dbReference type="Proteomes" id="UP000067461">
    <property type="component" value="Chromosome"/>
</dbReference>
<dbReference type="STRING" id="1458425.SRAA_0369"/>
<feature type="transmembrane region" description="Helical" evidence="1">
    <location>
        <begin position="52"/>
        <end position="73"/>
    </location>
</feature>
<keyword evidence="1" id="KW-0812">Transmembrane</keyword>
<dbReference type="NCBIfam" id="NF041043">
    <property type="entry name" value="BPSS1780_fam"/>
    <property type="match status" value="1"/>
</dbReference>
<evidence type="ECO:0000256" key="1">
    <source>
        <dbReference type="SAM" id="Phobius"/>
    </source>
</evidence>
<evidence type="ECO:0000313" key="3">
    <source>
        <dbReference type="Proteomes" id="UP000067461"/>
    </source>
</evidence>
<keyword evidence="3" id="KW-1185">Reference proteome</keyword>
<feature type="transmembrane region" description="Helical" evidence="1">
    <location>
        <begin position="230"/>
        <end position="254"/>
    </location>
</feature>
<dbReference type="EMBL" id="AP014568">
    <property type="protein sequence ID" value="BAO80223.1"/>
    <property type="molecule type" value="Genomic_DNA"/>
</dbReference>
<evidence type="ECO:0008006" key="4">
    <source>
        <dbReference type="Google" id="ProtNLM"/>
    </source>
</evidence>